<dbReference type="SUPFAM" id="SSF142906">
    <property type="entry name" value="YjbR-like"/>
    <property type="match status" value="1"/>
</dbReference>
<dbReference type="InterPro" id="IPR058532">
    <property type="entry name" value="YjbR/MT2646/Rv2570-like"/>
</dbReference>
<dbReference type="InterPro" id="IPR036393">
    <property type="entry name" value="AceGlu_kinase-like_sf"/>
</dbReference>
<feature type="compositionally biased region" description="Basic residues" evidence="9">
    <location>
        <begin position="1303"/>
        <end position="1336"/>
    </location>
</feature>
<proteinExistence type="inferred from homology"/>
<feature type="region of interest" description="Disordered" evidence="9">
    <location>
        <begin position="1167"/>
        <end position="1350"/>
    </location>
</feature>
<evidence type="ECO:0000256" key="3">
    <source>
        <dbReference type="ARBA" id="ARBA00022571"/>
    </source>
</evidence>
<dbReference type="InterPro" id="IPR001048">
    <property type="entry name" value="Asp/Glu/Uridylate_kinase"/>
</dbReference>
<feature type="compositionally biased region" description="Gly residues" evidence="9">
    <location>
        <begin position="1281"/>
        <end position="1291"/>
    </location>
</feature>
<evidence type="ECO:0000256" key="5">
    <source>
        <dbReference type="ARBA" id="ARBA00022679"/>
    </source>
</evidence>
<dbReference type="FunFam" id="3.40.1160.10:FF:000004">
    <property type="entry name" value="Acetylglutamate kinase"/>
    <property type="match status" value="1"/>
</dbReference>
<feature type="compositionally biased region" description="Basic and acidic residues" evidence="9">
    <location>
        <begin position="722"/>
        <end position="742"/>
    </location>
</feature>
<evidence type="ECO:0000259" key="10">
    <source>
        <dbReference type="Pfam" id="PF00696"/>
    </source>
</evidence>
<name>A0A699GJP3_TANCI</name>
<evidence type="ECO:0000313" key="11">
    <source>
        <dbReference type="EMBL" id="GEU28335.1"/>
    </source>
</evidence>
<evidence type="ECO:0000256" key="9">
    <source>
        <dbReference type="SAM" id="MobiDB-lite"/>
    </source>
</evidence>
<dbReference type="InterPro" id="IPR038056">
    <property type="entry name" value="YjbR-like_sf"/>
</dbReference>
<keyword evidence="7 11" id="KW-0418">Kinase</keyword>
<dbReference type="GO" id="GO:0006526">
    <property type="term" value="P:L-arginine biosynthetic process"/>
    <property type="evidence" value="ECO:0007669"/>
    <property type="project" value="UniProtKB-KW"/>
</dbReference>
<dbReference type="Gene3D" id="3.40.1160.10">
    <property type="entry name" value="Acetylglutamate kinase-like"/>
    <property type="match status" value="1"/>
</dbReference>
<feature type="region of interest" description="Disordered" evidence="9">
    <location>
        <begin position="142"/>
        <end position="176"/>
    </location>
</feature>
<dbReference type="Pfam" id="PF00696">
    <property type="entry name" value="AA_kinase"/>
    <property type="match status" value="1"/>
</dbReference>
<feature type="compositionally biased region" description="Gly residues" evidence="9">
    <location>
        <begin position="250"/>
        <end position="260"/>
    </location>
</feature>
<evidence type="ECO:0000256" key="1">
    <source>
        <dbReference type="ARBA" id="ARBA00004828"/>
    </source>
</evidence>
<accession>A0A699GJP3</accession>
<evidence type="ECO:0000256" key="8">
    <source>
        <dbReference type="ARBA" id="ARBA00022840"/>
    </source>
</evidence>
<feature type="region of interest" description="Disordered" evidence="9">
    <location>
        <begin position="207"/>
        <end position="284"/>
    </location>
</feature>
<keyword evidence="6" id="KW-0547">Nucleotide-binding</keyword>
<sequence>MNLIEAQALCRSLPGATEDIKWESTLVFSVGGKMFAATWNVASARHLSFKVDDDRFLALTDRPGIIPAPYLARAKWIRIENIQTIRDAELTELINRAHELVLNRLTKKLQREILGIAQNHARFPPQARPCPAAGRGRIVYQAGRRPGRDGHGGQPECPLQPPGSGRVSAGAGRDGRRRGIYRQPAAAADFPARVRLHPRQPLWRRRPRWRSRVESGAALQCGGPDRDRAGRYPRRRRNPGPRQAAPAGHGRQGSGPGRVCGQGHRQGQAGQCRYRGPDHPQPLRGRLRHGRLRLLAQPARPVGDPYRRTSGVLGYFPAALAHCPPLARPPSWRCGPETGRSREAAQRAANLQRQARAGRVVFLLEAGDHFGRGGNVVHQAHALACAPDVAPGLGAAGTEVHAGLVRLWQRVRVQARVDDRFFQIVAVHAGKQVRINHVGSGRFHDGLAIVVADIRFLRGQPARADIGKIGAHGLRGQNGVARGDGTGQGNRPLEYLAHFAHQRERRQRPRVAAGAGRHQDQPVHPRFQRFFRVAQRNDIVQHDAAVAVDGAVVGLVHDLVDGNRAHALVGMGGLVVGQFLLQVGQPHIEQFRRAGVERRERADDAGLALRRHQCRSAGDEHRGGDHGECKVLQHCRQGHGELADKKGHPLVSAQEAVLVERHRVPAADDVRPHGALVIVIGVGPRHDFIDGAQTAHAVLALDIHLAQAHARRRNGWGNVRTQTEDCRFGKDHDQPRPDRPGTDRPAGTRGLLFQSNGPDPNGNPQSVEPARRRRQADGGAQKPRAWHAALLACRPRGHPGSRRTAAHPARSSRPPWRRASTPKDSHEIALYVARTDCRRKAGPQRRYRHDAKSRRKHVATAAEIAGATRQHARPASYRDARHQSRARLPGAGRHRAAARGRDAAGLGVHAAGRRHQGGAIGPGRSGAQATADTATAARTGTIGPAGGSHQSRHPSGRLRPGHAGKNGDQDQSAADGPDRRLRARHRPRHPAPPGRAGRAHGRRRAVHRGQLYQPCRHPQLQAVRPGQLHGRADAAAGDAARLHPEPRRFRSRHPDEPGGRGNGLPGGVPRADVRRQPLEMLELVQRHRPAARPGRTVDHRRHRRTGHRAVRGERTPGVRGGTVGRRRHGSDRGHAVPGTVCSRGRALGTAVCLGPGFAVGAVGHETRRQQFAPRGQRVAAHHRVPRRQRHHRQSAQRRTGDGTAPAHGGRRRLGAIGHGAQRPPLHANHPHQGGRLAAGRTLGGARRGPRLVRRQRARHVHGRQGAGRQPRNAALFPQGQLAGGGRPGAGGNVVRQAGGTPAARRRGRYRHGRRQHGAPARRGRRRWSGGRIGVRHGAREGGAAARAGAHDFSPDNNIFTGLAMTQFSHLNLGMNDDLTAVSPQIKAQILAEALPYIRNYHGKTIVIKYGGNAMTDERLKHGFARDVILLKLVGMNPVVVHGGGPQIDNALKKIGKQGTFVQGMRITDEETMEVVEWVLGGEVQQDIVMLINHYGGQAVGLTGKDGGLIRARKMAMPDKDNPGQTLDIGFVGEIDAINPAVVKALQDDAFIPIISPIGFGQDGQAYNINADVVAGKIAEILKAEKLIMMTNIAGVQDKQGNLVTDLSAREIDEMFADGTISGGMLPKISSALDAAKSGVNTVHIIDGRIEHSLLLEVLTEQAFGTMIRSH</sequence>
<dbReference type="InterPro" id="IPR004662">
    <property type="entry name" value="AcgluKinase_fam"/>
</dbReference>
<dbReference type="EMBL" id="BKCJ010000004">
    <property type="protein sequence ID" value="GEU28335.1"/>
    <property type="molecule type" value="Genomic_DNA"/>
</dbReference>
<feature type="compositionally biased region" description="Basic residues" evidence="9">
    <location>
        <begin position="1179"/>
        <end position="1195"/>
    </location>
</feature>
<dbReference type="EC" id="2.7.2.8" evidence="2"/>
<dbReference type="HAMAP" id="MF_00082">
    <property type="entry name" value="ArgB"/>
    <property type="match status" value="1"/>
</dbReference>
<feature type="compositionally biased region" description="Low complexity" evidence="9">
    <location>
        <begin position="806"/>
        <end position="819"/>
    </location>
</feature>
<dbReference type="SUPFAM" id="SSF53633">
    <property type="entry name" value="Carbamate kinase-like"/>
    <property type="match status" value="1"/>
</dbReference>
<feature type="domain" description="Aspartate/glutamate/uridylate kinase" evidence="10">
    <location>
        <begin position="1403"/>
        <end position="1646"/>
    </location>
</feature>
<keyword evidence="8" id="KW-0067">ATP-binding</keyword>
<protein>
    <recommendedName>
        <fullName evidence="2">acetylglutamate kinase</fullName>
        <ecNumber evidence="2">2.7.2.8</ecNumber>
    </recommendedName>
</protein>
<feature type="compositionally biased region" description="Basic residues" evidence="9">
    <location>
        <begin position="1098"/>
        <end position="1109"/>
    </location>
</feature>
<dbReference type="GO" id="GO:0003991">
    <property type="term" value="F:acetylglutamate kinase activity"/>
    <property type="evidence" value="ECO:0007669"/>
    <property type="project" value="UniProtKB-EC"/>
</dbReference>
<evidence type="ECO:0000256" key="7">
    <source>
        <dbReference type="ARBA" id="ARBA00022777"/>
    </source>
</evidence>
<evidence type="ECO:0000256" key="6">
    <source>
        <dbReference type="ARBA" id="ARBA00022741"/>
    </source>
</evidence>
<organism evidence="11">
    <name type="scientific">Tanacetum cinerariifolium</name>
    <name type="common">Dalmatian daisy</name>
    <name type="synonym">Chrysanthemum cinerariifolium</name>
    <dbReference type="NCBI Taxonomy" id="118510"/>
    <lineage>
        <taxon>Eukaryota</taxon>
        <taxon>Viridiplantae</taxon>
        <taxon>Streptophyta</taxon>
        <taxon>Embryophyta</taxon>
        <taxon>Tracheophyta</taxon>
        <taxon>Spermatophyta</taxon>
        <taxon>Magnoliopsida</taxon>
        <taxon>eudicotyledons</taxon>
        <taxon>Gunneridae</taxon>
        <taxon>Pentapetalae</taxon>
        <taxon>asterids</taxon>
        <taxon>campanulids</taxon>
        <taxon>Asterales</taxon>
        <taxon>Asteraceae</taxon>
        <taxon>Asteroideae</taxon>
        <taxon>Anthemideae</taxon>
        <taxon>Anthemidinae</taxon>
        <taxon>Tanacetum</taxon>
    </lineage>
</organism>
<comment type="caution">
    <text evidence="11">The sequence shown here is derived from an EMBL/GenBank/DDBJ whole genome shotgun (WGS) entry which is preliminary data.</text>
</comment>
<dbReference type="PANTHER" id="PTHR23342">
    <property type="entry name" value="N-ACETYLGLUTAMATE SYNTHASE"/>
    <property type="match status" value="1"/>
</dbReference>
<feature type="compositionally biased region" description="Basic residues" evidence="9">
    <location>
        <begin position="795"/>
        <end position="805"/>
    </location>
</feature>
<feature type="region of interest" description="Disordered" evidence="9">
    <location>
        <begin position="795"/>
        <end position="1004"/>
    </location>
</feature>
<dbReference type="Gene3D" id="3.90.1150.30">
    <property type="match status" value="1"/>
</dbReference>
<dbReference type="CDD" id="cd04250">
    <property type="entry name" value="AAK_NAGK-C"/>
    <property type="match status" value="1"/>
</dbReference>
<dbReference type="NCBIfam" id="TIGR00761">
    <property type="entry name" value="argB"/>
    <property type="match status" value="1"/>
</dbReference>
<feature type="compositionally biased region" description="Basic residues" evidence="9">
    <location>
        <begin position="840"/>
        <end position="858"/>
    </location>
</feature>
<keyword evidence="5" id="KW-0808">Transferase</keyword>
<dbReference type="GO" id="GO:0005524">
    <property type="term" value="F:ATP binding"/>
    <property type="evidence" value="ECO:0007669"/>
    <property type="project" value="UniProtKB-KW"/>
</dbReference>
<comment type="pathway">
    <text evidence="1">Amino-acid biosynthesis; L-arginine biosynthesis; N(2)-acetyl-L-ornithine from L-glutamate: step 2/4.</text>
</comment>
<evidence type="ECO:0000256" key="4">
    <source>
        <dbReference type="ARBA" id="ARBA00022605"/>
    </source>
</evidence>
<feature type="region of interest" description="Disordered" evidence="9">
    <location>
        <begin position="1088"/>
        <end position="1137"/>
    </location>
</feature>
<keyword evidence="3" id="KW-0055">Arginine biosynthesis</keyword>
<dbReference type="InterPro" id="IPR041727">
    <property type="entry name" value="NAGK-C"/>
</dbReference>
<feature type="compositionally biased region" description="Basic residues" evidence="9">
    <location>
        <begin position="1247"/>
        <end position="1262"/>
    </location>
</feature>
<feature type="region of interest" description="Disordered" evidence="9">
    <location>
        <begin position="721"/>
        <end position="783"/>
    </location>
</feature>
<feature type="region of interest" description="Disordered" evidence="9">
    <location>
        <begin position="1027"/>
        <end position="1070"/>
    </location>
</feature>
<evidence type="ECO:0000256" key="2">
    <source>
        <dbReference type="ARBA" id="ARBA00013065"/>
    </source>
</evidence>
<feature type="compositionally biased region" description="Polar residues" evidence="9">
    <location>
        <begin position="753"/>
        <end position="766"/>
    </location>
</feature>
<dbReference type="GO" id="GO:0005737">
    <property type="term" value="C:cytoplasm"/>
    <property type="evidence" value="ECO:0007669"/>
    <property type="project" value="InterPro"/>
</dbReference>
<feature type="compositionally biased region" description="Low complexity" evidence="9">
    <location>
        <begin position="926"/>
        <end position="942"/>
    </location>
</feature>
<dbReference type="PANTHER" id="PTHR23342:SF0">
    <property type="entry name" value="N-ACETYLGLUTAMATE SYNTHASE, MITOCHONDRIAL"/>
    <property type="match status" value="1"/>
</dbReference>
<dbReference type="InterPro" id="IPR037528">
    <property type="entry name" value="ArgB"/>
</dbReference>
<feature type="compositionally biased region" description="Basic residues" evidence="9">
    <location>
        <begin position="950"/>
        <end position="962"/>
    </location>
</feature>
<dbReference type="Pfam" id="PF04237">
    <property type="entry name" value="YjbR"/>
    <property type="match status" value="1"/>
</dbReference>
<gene>
    <name evidence="11" type="ORF">Tci_000313</name>
</gene>
<keyword evidence="4" id="KW-0028">Amino-acid biosynthesis</keyword>
<feature type="compositionally biased region" description="Basic and acidic residues" evidence="9">
    <location>
        <begin position="1040"/>
        <end position="1058"/>
    </location>
</feature>
<reference evidence="11" key="1">
    <citation type="journal article" date="2019" name="Sci. Rep.">
        <title>Draft genome of Tanacetum cinerariifolium, the natural source of mosquito coil.</title>
        <authorList>
            <person name="Yamashiro T."/>
            <person name="Shiraishi A."/>
            <person name="Satake H."/>
            <person name="Nakayama K."/>
        </authorList>
    </citation>
    <scope>NUCLEOTIDE SEQUENCE</scope>
</reference>